<dbReference type="AlphaFoldDB" id="A0A8U0L5Z1"/>
<accession>A0A8U0L5Z1</accession>
<sequence length="63" mass="6364">VTLSATTGGKTTSDALELNGWVKFDTATVGADGTVTIAITGDLPAGAWGNVDKVSLALRRKSS</sequence>
<feature type="non-terminal residue" evidence="1">
    <location>
        <position position="1"/>
    </location>
</feature>
<gene>
    <name evidence="1" type="ORF">BIFLH23_00009</name>
</gene>
<protein>
    <submittedName>
        <fullName evidence="1">Uncharacterized protein</fullName>
    </submittedName>
</protein>
<name>A0A8U0L5Z1_BIFLI</name>
<comment type="caution">
    <text evidence="1">The sequence shown here is derived from an EMBL/GenBank/DDBJ whole genome shotgun (WGS) entry which is preliminary data.</text>
</comment>
<organism evidence="1 2">
    <name type="scientific">Bifidobacterium longum subsp. infantis</name>
    <dbReference type="NCBI Taxonomy" id="1682"/>
    <lineage>
        <taxon>Bacteria</taxon>
        <taxon>Bacillati</taxon>
        <taxon>Actinomycetota</taxon>
        <taxon>Actinomycetes</taxon>
        <taxon>Bifidobacteriales</taxon>
        <taxon>Bifidobacteriaceae</taxon>
        <taxon>Bifidobacterium</taxon>
    </lineage>
</organism>
<proteinExistence type="predicted"/>
<evidence type="ECO:0000313" key="2">
    <source>
        <dbReference type="Proteomes" id="UP000494246"/>
    </source>
</evidence>
<dbReference type="EMBL" id="CABWKH010000001">
    <property type="protein sequence ID" value="VWQ32196.1"/>
    <property type="molecule type" value="Genomic_DNA"/>
</dbReference>
<dbReference type="Proteomes" id="UP000494246">
    <property type="component" value="Unassembled WGS sequence"/>
</dbReference>
<reference evidence="1 2" key="1">
    <citation type="submission" date="2019-10" db="EMBL/GenBank/DDBJ databases">
        <authorList>
            <consortium name="Melissa Lawson"/>
            <person name="O'neill I."/>
        </authorList>
    </citation>
    <scope>NUCLEOTIDE SEQUENCE [LARGE SCALE GENOMIC DNA]</scope>
    <source>
        <strain evidence="1">LH_23</strain>
    </source>
</reference>
<dbReference type="Gene3D" id="2.60.120.260">
    <property type="entry name" value="Galactose-binding domain-like"/>
    <property type="match status" value="1"/>
</dbReference>
<evidence type="ECO:0000313" key="1">
    <source>
        <dbReference type="EMBL" id="VWQ32196.1"/>
    </source>
</evidence>